<comment type="similarity">
    <text evidence="2 7">Belongs to the purine-cytosine permease (2.A.39) family.</text>
</comment>
<evidence type="ECO:0000256" key="8">
    <source>
        <dbReference type="SAM" id="Phobius"/>
    </source>
</evidence>
<feature type="transmembrane region" description="Helical" evidence="8">
    <location>
        <begin position="378"/>
        <end position="400"/>
    </location>
</feature>
<keyword evidence="3 7" id="KW-0813">Transport</keyword>
<keyword evidence="4 8" id="KW-0812">Transmembrane</keyword>
<accession>A0ABP1DSE2</accession>
<feature type="transmembrane region" description="Helical" evidence="8">
    <location>
        <begin position="106"/>
        <end position="125"/>
    </location>
</feature>
<evidence type="ECO:0000256" key="7">
    <source>
        <dbReference type="PIRNR" id="PIRNR002744"/>
    </source>
</evidence>
<dbReference type="EMBL" id="OZ037948">
    <property type="protein sequence ID" value="CAL1709707.1"/>
    <property type="molecule type" value="Genomic_DNA"/>
</dbReference>
<feature type="transmembrane region" description="Helical" evidence="8">
    <location>
        <begin position="341"/>
        <end position="366"/>
    </location>
</feature>
<protein>
    <recommendedName>
        <fullName evidence="11">Purine-cytosine permease</fullName>
    </recommendedName>
</protein>
<dbReference type="Proteomes" id="UP001497453">
    <property type="component" value="Chromosome 5"/>
</dbReference>
<feature type="transmembrane region" description="Helical" evidence="8">
    <location>
        <begin position="77"/>
        <end position="100"/>
    </location>
</feature>
<dbReference type="InterPro" id="IPR026030">
    <property type="entry name" value="Pur-cyt_permease_Fcy2/21/22"/>
</dbReference>
<dbReference type="InterPro" id="IPR001248">
    <property type="entry name" value="Pur-cyt_permease"/>
</dbReference>
<feature type="transmembrane region" description="Helical" evidence="8">
    <location>
        <begin position="448"/>
        <end position="466"/>
    </location>
</feature>
<dbReference type="PANTHER" id="PTHR31806:SF5">
    <property type="entry name" value="PURINE-CYTOSINE PERMEASE FCY21"/>
    <property type="match status" value="1"/>
</dbReference>
<organism evidence="9 10">
    <name type="scientific">Somion occarium</name>
    <dbReference type="NCBI Taxonomy" id="3059160"/>
    <lineage>
        <taxon>Eukaryota</taxon>
        <taxon>Fungi</taxon>
        <taxon>Dikarya</taxon>
        <taxon>Basidiomycota</taxon>
        <taxon>Agaricomycotina</taxon>
        <taxon>Agaricomycetes</taxon>
        <taxon>Polyporales</taxon>
        <taxon>Cerrenaceae</taxon>
        <taxon>Somion</taxon>
    </lineage>
</organism>
<feature type="transmembrane region" description="Helical" evidence="8">
    <location>
        <begin position="213"/>
        <end position="233"/>
    </location>
</feature>
<feature type="transmembrane region" description="Helical" evidence="8">
    <location>
        <begin position="406"/>
        <end position="427"/>
    </location>
</feature>
<evidence type="ECO:0008006" key="11">
    <source>
        <dbReference type="Google" id="ProtNLM"/>
    </source>
</evidence>
<feature type="transmembrane region" description="Helical" evidence="8">
    <location>
        <begin position="486"/>
        <end position="502"/>
    </location>
</feature>
<evidence type="ECO:0000313" key="10">
    <source>
        <dbReference type="Proteomes" id="UP001497453"/>
    </source>
</evidence>
<comment type="subcellular location">
    <subcellularLocation>
        <location evidence="1">Membrane</location>
        <topology evidence="1">Multi-pass membrane protein</topology>
    </subcellularLocation>
</comment>
<feature type="transmembrane region" description="Helical" evidence="8">
    <location>
        <begin position="282"/>
        <end position="304"/>
    </location>
</feature>
<evidence type="ECO:0000256" key="6">
    <source>
        <dbReference type="ARBA" id="ARBA00023136"/>
    </source>
</evidence>
<dbReference type="PIRSF" id="PIRSF002744">
    <property type="entry name" value="Pur-cyt_permease"/>
    <property type="match status" value="1"/>
</dbReference>
<dbReference type="Gene3D" id="1.10.4160.10">
    <property type="entry name" value="Hydantoin permease"/>
    <property type="match status" value="1"/>
</dbReference>
<proteinExistence type="inferred from homology"/>
<evidence type="ECO:0000256" key="4">
    <source>
        <dbReference type="ARBA" id="ARBA00022692"/>
    </source>
</evidence>
<feature type="transmembrane region" description="Helical" evidence="8">
    <location>
        <begin position="245"/>
        <end position="262"/>
    </location>
</feature>
<dbReference type="PANTHER" id="PTHR31806">
    <property type="entry name" value="PURINE-CYTOSINE PERMEASE FCY2-RELATED"/>
    <property type="match status" value="1"/>
</dbReference>
<name>A0ABP1DSE2_9APHY</name>
<evidence type="ECO:0000313" key="9">
    <source>
        <dbReference type="EMBL" id="CAL1709707.1"/>
    </source>
</evidence>
<dbReference type="Pfam" id="PF02133">
    <property type="entry name" value="Transp_cyt_pur"/>
    <property type="match status" value="1"/>
</dbReference>
<reference evidence="10" key="1">
    <citation type="submission" date="2024-04" db="EMBL/GenBank/DDBJ databases">
        <authorList>
            <person name="Shaw F."/>
            <person name="Minotto A."/>
        </authorList>
    </citation>
    <scope>NUCLEOTIDE SEQUENCE [LARGE SCALE GENOMIC DNA]</scope>
</reference>
<sequence>MMLPTALEGKPESLHTDEKTLETQVFEEPAPVEESEYPATRTIDKLTRWLSKWGVETQGITPTPLEQRTDPRMYQMFFAWFSANANILTFGAGTVGPAFFNLGQRTSFLVILVVDIISCAFPAFFATFGPKLGTRAMVQSRFSWGYYGAIIPSILNVISMQGYLIINCIVGGQTLASISNHLSPAVGVVIIGLVSFAVTFCGYRVLHWYEMIVWIPNVIAFIIMLGVGGKSLVQAPVADPSPADAATVLTFGATLAATVVSWSTITPDYGVYHDGHASSLRIFFYAYLGFLVSSVPAHLLGAAFTAASVSVPSWRAGLGNGNDVGGLIAAILSPTGGFGKFLLVLLSLTTTSACAPTLYTVCTSFMTISSVFAHIPRFVIAILSTTILIPVAIVGAAHFYATFVQILSFSGYWLAPFTAIVLTEHVVFRRARWSSYEVQKCWNQPARLPSSLPAVLTFITTIGIVVLCMEQEWWTGPIAKAGTGDVGILVGFVSAVFIYAGFRAMDIRYRSRTVTSKSNIFGA</sequence>
<evidence type="ECO:0000256" key="5">
    <source>
        <dbReference type="ARBA" id="ARBA00022989"/>
    </source>
</evidence>
<keyword evidence="10" id="KW-1185">Reference proteome</keyword>
<keyword evidence="6 7" id="KW-0472">Membrane</keyword>
<evidence type="ECO:0000256" key="1">
    <source>
        <dbReference type="ARBA" id="ARBA00004141"/>
    </source>
</evidence>
<gene>
    <name evidence="9" type="ORF">GFSPODELE1_LOCUS7468</name>
</gene>
<feature type="transmembrane region" description="Helical" evidence="8">
    <location>
        <begin position="186"/>
        <end position="206"/>
    </location>
</feature>
<keyword evidence="5 8" id="KW-1133">Transmembrane helix</keyword>
<evidence type="ECO:0000256" key="3">
    <source>
        <dbReference type="ARBA" id="ARBA00022448"/>
    </source>
</evidence>
<feature type="transmembrane region" description="Helical" evidence="8">
    <location>
        <begin position="146"/>
        <end position="166"/>
    </location>
</feature>
<evidence type="ECO:0000256" key="2">
    <source>
        <dbReference type="ARBA" id="ARBA00008974"/>
    </source>
</evidence>